<protein>
    <recommendedName>
        <fullName evidence="1">T6SS Phospholipase effector Tle1-like catalytic domain-containing protein</fullName>
    </recommendedName>
</protein>
<feature type="domain" description="T6SS Phospholipase effector Tle1-like catalytic" evidence="1">
    <location>
        <begin position="185"/>
        <end position="243"/>
    </location>
</feature>
<organism evidence="2 3">
    <name type="scientific">Choiromyces venosus 120613-1</name>
    <dbReference type="NCBI Taxonomy" id="1336337"/>
    <lineage>
        <taxon>Eukaryota</taxon>
        <taxon>Fungi</taxon>
        <taxon>Dikarya</taxon>
        <taxon>Ascomycota</taxon>
        <taxon>Pezizomycotina</taxon>
        <taxon>Pezizomycetes</taxon>
        <taxon>Pezizales</taxon>
        <taxon>Tuberaceae</taxon>
        <taxon>Choiromyces</taxon>
    </lineage>
</organism>
<dbReference type="InterPro" id="IPR018712">
    <property type="entry name" value="Tle1-like_cat"/>
</dbReference>
<sequence length="357" mass="40273">MSNSFNDQKPRMKRIIICCDGLSYTSSPERSIELVLMKVGGSSGKQISNCLPSIKPTDSTNILVNWQIGSTVGGATTLAVKNEDGDETKQVTNDSYYEREYIFAPCLQVLFSFLHDTDYVRWILFFLNHYSTSSCAIGVLLTPGSAYSSLDRRLPVYISFTLWRSEPSPSFVLLARTRTSPFSTELSLSEHVHEAYAFLAHNHHPGKTIHLFGFSCRAYTARSIRGLVCRIDILMKKGLRRLPNQEVPHPPLDTVRLLGIPSISVSIVRNWIAGNEQEKYSFHDTDLSPCVDNAFHALALNEHHGPFTPMLCKKTEDTPTNLKQFWFPLVHTNIGGVYDDQVIADMILTWMIQQLLK</sequence>
<proteinExistence type="predicted"/>
<dbReference type="PANTHER" id="PTHR33840">
    <property type="match status" value="1"/>
</dbReference>
<gene>
    <name evidence="2" type="ORF">L873DRAFT_1848772</name>
</gene>
<keyword evidence="3" id="KW-1185">Reference proteome</keyword>
<reference evidence="2 3" key="1">
    <citation type="journal article" date="2018" name="Nat. Ecol. Evol.">
        <title>Pezizomycetes genomes reveal the molecular basis of ectomycorrhizal truffle lifestyle.</title>
        <authorList>
            <person name="Murat C."/>
            <person name="Payen T."/>
            <person name="Noel B."/>
            <person name="Kuo A."/>
            <person name="Morin E."/>
            <person name="Chen J."/>
            <person name="Kohler A."/>
            <person name="Krizsan K."/>
            <person name="Balestrini R."/>
            <person name="Da Silva C."/>
            <person name="Montanini B."/>
            <person name="Hainaut M."/>
            <person name="Levati E."/>
            <person name="Barry K.W."/>
            <person name="Belfiori B."/>
            <person name="Cichocki N."/>
            <person name="Clum A."/>
            <person name="Dockter R.B."/>
            <person name="Fauchery L."/>
            <person name="Guy J."/>
            <person name="Iotti M."/>
            <person name="Le Tacon F."/>
            <person name="Lindquist E.A."/>
            <person name="Lipzen A."/>
            <person name="Malagnac F."/>
            <person name="Mello A."/>
            <person name="Molinier V."/>
            <person name="Miyauchi S."/>
            <person name="Poulain J."/>
            <person name="Riccioni C."/>
            <person name="Rubini A."/>
            <person name="Sitrit Y."/>
            <person name="Splivallo R."/>
            <person name="Traeger S."/>
            <person name="Wang M."/>
            <person name="Zifcakova L."/>
            <person name="Wipf D."/>
            <person name="Zambonelli A."/>
            <person name="Paolocci F."/>
            <person name="Nowrousian M."/>
            <person name="Ottonello S."/>
            <person name="Baldrian P."/>
            <person name="Spatafora J.W."/>
            <person name="Henrissat B."/>
            <person name="Nagy L.G."/>
            <person name="Aury J.M."/>
            <person name="Wincker P."/>
            <person name="Grigoriev I.V."/>
            <person name="Bonfante P."/>
            <person name="Martin F.M."/>
        </authorList>
    </citation>
    <scope>NUCLEOTIDE SEQUENCE [LARGE SCALE GENOMIC DNA]</scope>
    <source>
        <strain evidence="2 3">120613-1</strain>
    </source>
</reference>
<feature type="domain" description="T6SS Phospholipase effector Tle1-like catalytic" evidence="1">
    <location>
        <begin position="253"/>
        <end position="354"/>
    </location>
</feature>
<evidence type="ECO:0000259" key="1">
    <source>
        <dbReference type="Pfam" id="PF09994"/>
    </source>
</evidence>
<dbReference type="Pfam" id="PF09994">
    <property type="entry name" value="T6SS_Tle1-like_cat"/>
    <property type="match status" value="2"/>
</dbReference>
<dbReference type="PANTHER" id="PTHR33840:SF1">
    <property type="entry name" value="TLE1 PHOSPHOLIPASE DOMAIN-CONTAINING PROTEIN"/>
    <property type="match status" value="1"/>
</dbReference>
<evidence type="ECO:0000313" key="3">
    <source>
        <dbReference type="Proteomes" id="UP000276215"/>
    </source>
</evidence>
<dbReference type="STRING" id="1336337.A0A3N4IX86"/>
<accession>A0A3N4IX86</accession>
<dbReference type="OrthoDB" id="3057168at2759"/>
<evidence type="ECO:0000313" key="2">
    <source>
        <dbReference type="EMBL" id="RPA90506.1"/>
    </source>
</evidence>
<dbReference type="Proteomes" id="UP000276215">
    <property type="component" value="Unassembled WGS sequence"/>
</dbReference>
<dbReference type="EMBL" id="ML120522">
    <property type="protein sequence ID" value="RPA90506.1"/>
    <property type="molecule type" value="Genomic_DNA"/>
</dbReference>
<name>A0A3N4IX86_9PEZI</name>
<dbReference type="AlphaFoldDB" id="A0A3N4IX86"/>